<comment type="caution">
    <text evidence="2">The sequence shown here is derived from an EMBL/GenBank/DDBJ whole genome shotgun (WGS) entry which is preliminary data.</text>
</comment>
<sequence length="155" mass="17298">MIATTERPHAILALDLELSHGRHGASARVELHERPDSPPGVRRLAWIGVRGWMDQPALKRLGRALDDLALRGVDQVLLDCAQLRHIDYRLTAELVERLERFEARVGGVVVCGLSRHLRDLFRLSGCEGRLRSWPSASELLEVETSLQPGLGERAS</sequence>
<organism evidence="2 3">
    <name type="scientific">Eiseniibacteriota bacterium</name>
    <dbReference type="NCBI Taxonomy" id="2212470"/>
    <lineage>
        <taxon>Bacteria</taxon>
        <taxon>Candidatus Eiseniibacteriota</taxon>
    </lineage>
</organism>
<dbReference type="Pfam" id="PF13466">
    <property type="entry name" value="STAS_2"/>
    <property type="match status" value="1"/>
</dbReference>
<dbReference type="CDD" id="cd07043">
    <property type="entry name" value="STAS_anti-anti-sigma_factors"/>
    <property type="match status" value="1"/>
</dbReference>
<gene>
    <name evidence="2" type="ORF">HOP12_13645</name>
</gene>
<dbReference type="SUPFAM" id="SSF52091">
    <property type="entry name" value="SpoIIaa-like"/>
    <property type="match status" value="1"/>
</dbReference>
<accession>A0A849ST05</accession>
<dbReference type="Proteomes" id="UP000580839">
    <property type="component" value="Unassembled WGS sequence"/>
</dbReference>
<proteinExistence type="predicted"/>
<protein>
    <submittedName>
        <fullName evidence="2">STAS domain-containing protein</fullName>
    </submittedName>
</protein>
<evidence type="ECO:0000259" key="1">
    <source>
        <dbReference type="Pfam" id="PF13466"/>
    </source>
</evidence>
<reference evidence="2 3" key="1">
    <citation type="submission" date="2020-04" db="EMBL/GenBank/DDBJ databases">
        <title>Metagenomic profiling of ammonia- and methane-oxidizing microorganisms in a Dutch drinking water treatment plant.</title>
        <authorList>
            <person name="Poghosyan L."/>
            <person name="Leucker S."/>
        </authorList>
    </citation>
    <scope>NUCLEOTIDE SEQUENCE [LARGE SCALE GENOMIC DNA]</scope>
    <source>
        <strain evidence="2">S-RSF-IL-03</strain>
    </source>
</reference>
<name>A0A849ST05_UNCEI</name>
<dbReference type="InterPro" id="IPR058548">
    <property type="entry name" value="MlaB-like_STAS"/>
</dbReference>
<feature type="domain" description="MlaB-like STAS" evidence="1">
    <location>
        <begin position="49"/>
        <end position="125"/>
    </location>
</feature>
<evidence type="ECO:0000313" key="2">
    <source>
        <dbReference type="EMBL" id="NOT35185.1"/>
    </source>
</evidence>
<evidence type="ECO:0000313" key="3">
    <source>
        <dbReference type="Proteomes" id="UP000580839"/>
    </source>
</evidence>
<dbReference type="Gene3D" id="3.30.750.24">
    <property type="entry name" value="STAS domain"/>
    <property type="match status" value="1"/>
</dbReference>
<dbReference type="InterPro" id="IPR036513">
    <property type="entry name" value="STAS_dom_sf"/>
</dbReference>
<dbReference type="EMBL" id="JABFRW010000178">
    <property type="protein sequence ID" value="NOT35185.1"/>
    <property type="molecule type" value="Genomic_DNA"/>
</dbReference>
<dbReference type="AlphaFoldDB" id="A0A849ST05"/>